<evidence type="ECO:0000256" key="6">
    <source>
        <dbReference type="ARBA" id="ARBA00023136"/>
    </source>
</evidence>
<dbReference type="Pfam" id="PF06750">
    <property type="entry name" value="A24_N_bact"/>
    <property type="match status" value="1"/>
</dbReference>
<feature type="domain" description="Prepilin type IV endopeptidase peptidase" evidence="8">
    <location>
        <begin position="95"/>
        <end position="202"/>
    </location>
</feature>
<dbReference type="GO" id="GO:0004190">
    <property type="term" value="F:aspartic-type endopeptidase activity"/>
    <property type="evidence" value="ECO:0007669"/>
    <property type="project" value="InterPro"/>
</dbReference>
<dbReference type="GO" id="GO:0006465">
    <property type="term" value="P:signal peptide processing"/>
    <property type="evidence" value="ECO:0007669"/>
    <property type="project" value="TreeGrafter"/>
</dbReference>
<dbReference type="Proteomes" id="UP000194154">
    <property type="component" value="Chromosome"/>
</dbReference>
<evidence type="ECO:0000256" key="7">
    <source>
        <dbReference type="SAM" id="Phobius"/>
    </source>
</evidence>
<feature type="transmembrane region" description="Helical" evidence="7">
    <location>
        <begin position="176"/>
        <end position="209"/>
    </location>
</feature>
<keyword evidence="11" id="KW-1185">Reference proteome</keyword>
<evidence type="ECO:0000259" key="8">
    <source>
        <dbReference type="Pfam" id="PF01478"/>
    </source>
</evidence>
<comment type="subcellular location">
    <subcellularLocation>
        <location evidence="1">Cell membrane</location>
        <topology evidence="1">Multi-pass membrane protein</topology>
    </subcellularLocation>
</comment>
<evidence type="ECO:0000256" key="4">
    <source>
        <dbReference type="ARBA" id="ARBA00022692"/>
    </source>
</evidence>
<dbReference type="InterPro" id="IPR050882">
    <property type="entry name" value="Prepilin_peptidase/N-MTase"/>
</dbReference>
<comment type="similarity">
    <text evidence="2">Belongs to the peptidase A24 family.</text>
</comment>
<evidence type="ECO:0000256" key="3">
    <source>
        <dbReference type="ARBA" id="ARBA00022475"/>
    </source>
</evidence>
<evidence type="ECO:0000256" key="1">
    <source>
        <dbReference type="ARBA" id="ARBA00004651"/>
    </source>
</evidence>
<sequence length="245" mass="28215">MTVIIFLLGACFSSFISCINDQNDLFRRSRCLNCHHKLSAADLIPIISYLLLRGRCKYCSIRIPTALLWGEILTGAAFVYIFSLNNIIHIQIALTITIFLIPLSIIDIESFTIPDQLLTLLFSCLMTGYTYLYIFHSATISKVTFEHITIKLLMILLLHIFFFLTKSIGYGDIKLFVILLIFLPIPYFIAMFFLTYLIGGFASMIFLSYKRNLKKVPLVPFITASFFVVMYLYQDIKYIYFGGFI</sequence>
<dbReference type="Gene3D" id="1.20.120.1220">
    <property type="match status" value="1"/>
</dbReference>
<reference evidence="10 11" key="1">
    <citation type="journal article" date="2017" name="Int. J. Syst. Evol. Microbiol.">
        <title>Macrococcus canis sp. nov., a skin bacterium associated with infections in dogs.</title>
        <authorList>
            <person name="Gobeli Brawand S."/>
            <person name="Cotting K."/>
            <person name="Gomez-Sanz E."/>
            <person name="Collaud A."/>
            <person name="Thomann A."/>
            <person name="Brodard I."/>
            <person name="Rodriguez-Campos S."/>
            <person name="Strauss C."/>
            <person name="Perreten V."/>
        </authorList>
    </citation>
    <scope>NUCLEOTIDE SEQUENCE [LARGE SCALE GENOMIC DNA]</scope>
    <source>
        <strain evidence="10 11">KM45013</strain>
    </source>
</reference>
<evidence type="ECO:0000313" key="11">
    <source>
        <dbReference type="Proteomes" id="UP000194154"/>
    </source>
</evidence>
<feature type="transmembrane region" description="Helical" evidence="7">
    <location>
        <begin position="88"/>
        <end position="105"/>
    </location>
</feature>
<evidence type="ECO:0000256" key="2">
    <source>
        <dbReference type="ARBA" id="ARBA00005801"/>
    </source>
</evidence>
<dbReference type="PANTHER" id="PTHR30487">
    <property type="entry name" value="TYPE 4 PREPILIN-LIKE PROTEINS LEADER PEPTIDE-PROCESSING ENZYME"/>
    <property type="match status" value="1"/>
</dbReference>
<dbReference type="PANTHER" id="PTHR30487:SF0">
    <property type="entry name" value="PREPILIN LEADER PEPTIDASE_N-METHYLTRANSFERASE-RELATED"/>
    <property type="match status" value="1"/>
</dbReference>
<accession>A0A1W7ACE1</accession>
<evidence type="ECO:0000256" key="5">
    <source>
        <dbReference type="ARBA" id="ARBA00022989"/>
    </source>
</evidence>
<dbReference type="KEGG" id="mcak:MCCS_16360"/>
<feature type="transmembrane region" description="Helical" evidence="7">
    <location>
        <begin position="64"/>
        <end position="82"/>
    </location>
</feature>
<dbReference type="RefSeq" id="WP_086042843.1">
    <property type="nucleotide sequence ID" value="NZ_CBCRZA010000002.1"/>
</dbReference>
<dbReference type="Pfam" id="PF01478">
    <property type="entry name" value="Peptidase_A24"/>
    <property type="match status" value="1"/>
</dbReference>
<dbReference type="EMBL" id="CP021059">
    <property type="protein sequence ID" value="ARQ07273.1"/>
    <property type="molecule type" value="Genomic_DNA"/>
</dbReference>
<proteinExistence type="inferred from homology"/>
<dbReference type="OrthoDB" id="9789291at2"/>
<organism evidence="10 11">
    <name type="scientific">Macrococcoides canis</name>
    <dbReference type="NCBI Taxonomy" id="1855823"/>
    <lineage>
        <taxon>Bacteria</taxon>
        <taxon>Bacillati</taxon>
        <taxon>Bacillota</taxon>
        <taxon>Bacilli</taxon>
        <taxon>Bacillales</taxon>
        <taxon>Staphylococcaceae</taxon>
        <taxon>Macrococcoides</taxon>
    </lineage>
</organism>
<gene>
    <name evidence="10" type="primary">comC</name>
    <name evidence="10" type="ORF">MCCS_16360</name>
</gene>
<feature type="transmembrane region" description="Helical" evidence="7">
    <location>
        <begin position="148"/>
        <end position="164"/>
    </location>
</feature>
<feature type="transmembrane region" description="Helical" evidence="7">
    <location>
        <begin position="117"/>
        <end position="136"/>
    </location>
</feature>
<feature type="domain" description="Prepilin peptidase A24 N-terminal" evidence="9">
    <location>
        <begin position="7"/>
        <end position="82"/>
    </location>
</feature>
<keyword evidence="4 7" id="KW-0812">Transmembrane</keyword>
<dbReference type="GO" id="GO:0005886">
    <property type="term" value="C:plasma membrane"/>
    <property type="evidence" value="ECO:0007669"/>
    <property type="project" value="UniProtKB-SubCell"/>
</dbReference>
<dbReference type="InterPro" id="IPR010627">
    <property type="entry name" value="Prepilin_pept_A24_N"/>
</dbReference>
<keyword evidence="3" id="KW-1003">Cell membrane</keyword>
<name>A0A1W7ACE1_9STAP</name>
<dbReference type="InterPro" id="IPR000045">
    <property type="entry name" value="Prepilin_IV_endopep_pep"/>
</dbReference>
<keyword evidence="5 7" id="KW-1133">Transmembrane helix</keyword>
<evidence type="ECO:0000259" key="9">
    <source>
        <dbReference type="Pfam" id="PF06750"/>
    </source>
</evidence>
<evidence type="ECO:0000313" key="10">
    <source>
        <dbReference type="EMBL" id="ARQ07273.1"/>
    </source>
</evidence>
<dbReference type="AlphaFoldDB" id="A0A1W7ACE1"/>
<keyword evidence="6 7" id="KW-0472">Membrane</keyword>
<dbReference type="STRING" id="1855823.MCCS_16360"/>
<feature type="transmembrane region" description="Helical" evidence="7">
    <location>
        <begin position="215"/>
        <end position="233"/>
    </location>
</feature>
<protein>
    <submittedName>
        <fullName evidence="10">Type 4 prepilin-like proteins leader peptide-processing enzyme</fullName>
    </submittedName>
</protein>